<feature type="transmembrane region" description="Helical" evidence="6">
    <location>
        <begin position="213"/>
        <end position="237"/>
    </location>
</feature>
<comment type="caution">
    <text evidence="8">The sequence shown here is derived from an EMBL/GenBank/DDBJ whole genome shotgun (WGS) entry which is preliminary data.</text>
</comment>
<dbReference type="InterPro" id="IPR011701">
    <property type="entry name" value="MFS"/>
</dbReference>
<accession>A0A2N0ZKB8</accession>
<protein>
    <submittedName>
        <fullName evidence="8">MFS transporter</fullName>
    </submittedName>
</protein>
<dbReference type="GO" id="GO:0005886">
    <property type="term" value="C:plasma membrane"/>
    <property type="evidence" value="ECO:0007669"/>
    <property type="project" value="UniProtKB-SubCell"/>
</dbReference>
<sequence>MKKEPLWTKDFLGVSFISFFLFVVFYILLTTLPIYVLEDLNSSESSVGLVTGVFLIAAVLCRPFTGKWIDVIGRKKILLFAVAIFFISSLLYQLASSVTFLVILRFLHGIGFGMATTATGAIVADIIPDRRKGEGLGYYALFMNLAMVIGPFTGLTIVQFTNFSWLFNLCLIMAIIAFILSFIVHIPEASPANNESKNEPSGFSISSFFEKNAVPIAIVGGILALAYSGVLSFISIYANELGLIEAASFFFVVYAAFIIASRPFTGRWFDMYGENRIVYPAIILFAIGMLMLSFATNTFFFLLAGGLIGLGYGNLSPALQTIAIQNSDSSKSGLATSTFFTFFDSGIGIGSYALGVIAVYTSFSNLYLILAGVVLLAFVAYHFLHGKNVLNVQKQAKQQLTKNIT</sequence>
<keyword evidence="2" id="KW-0813">Transport</keyword>
<evidence type="ECO:0000259" key="7">
    <source>
        <dbReference type="PROSITE" id="PS50850"/>
    </source>
</evidence>
<dbReference type="InterPro" id="IPR020846">
    <property type="entry name" value="MFS_dom"/>
</dbReference>
<evidence type="ECO:0000256" key="1">
    <source>
        <dbReference type="ARBA" id="ARBA00004651"/>
    </source>
</evidence>
<dbReference type="PROSITE" id="PS00216">
    <property type="entry name" value="SUGAR_TRANSPORT_1"/>
    <property type="match status" value="1"/>
</dbReference>
<reference evidence="8 9" key="1">
    <citation type="journal article" date="2010" name="Int. J. Syst. Evol. Microbiol.">
        <title>Bacillus horneckiae sp. nov., isolated from a spacecraft-assembly clean room.</title>
        <authorList>
            <person name="Vaishampayan P."/>
            <person name="Probst A."/>
            <person name="Krishnamurthi S."/>
            <person name="Ghosh S."/>
            <person name="Osman S."/>
            <person name="McDowall A."/>
            <person name="Ruckmani A."/>
            <person name="Mayilraj S."/>
            <person name="Venkateswaran K."/>
        </authorList>
    </citation>
    <scope>NUCLEOTIDE SEQUENCE [LARGE SCALE GENOMIC DNA]</scope>
    <source>
        <strain evidence="9">1PO1SC</strain>
    </source>
</reference>
<evidence type="ECO:0000256" key="3">
    <source>
        <dbReference type="ARBA" id="ARBA00022692"/>
    </source>
</evidence>
<evidence type="ECO:0000256" key="6">
    <source>
        <dbReference type="SAM" id="Phobius"/>
    </source>
</evidence>
<feature type="transmembrane region" description="Helical" evidence="6">
    <location>
        <begin position="243"/>
        <end position="265"/>
    </location>
</feature>
<dbReference type="InterPro" id="IPR005829">
    <property type="entry name" value="Sugar_transporter_CS"/>
</dbReference>
<dbReference type="Proteomes" id="UP000233343">
    <property type="component" value="Unassembled WGS sequence"/>
</dbReference>
<keyword evidence="4 6" id="KW-1133">Transmembrane helix</keyword>
<keyword evidence="3 6" id="KW-0812">Transmembrane</keyword>
<dbReference type="InterPro" id="IPR036259">
    <property type="entry name" value="MFS_trans_sf"/>
</dbReference>
<feature type="transmembrane region" description="Helical" evidence="6">
    <location>
        <begin position="366"/>
        <end position="384"/>
    </location>
</feature>
<feature type="transmembrane region" description="Helical" evidence="6">
    <location>
        <begin position="339"/>
        <end position="360"/>
    </location>
</feature>
<dbReference type="Gene3D" id="1.20.1250.20">
    <property type="entry name" value="MFS general substrate transporter like domains"/>
    <property type="match status" value="1"/>
</dbReference>
<comment type="subcellular location">
    <subcellularLocation>
        <location evidence="1">Cell membrane</location>
        <topology evidence="1">Multi-pass membrane protein</topology>
    </subcellularLocation>
</comment>
<gene>
    <name evidence="8" type="ORF">CWS20_05965</name>
</gene>
<dbReference type="GO" id="GO:0022857">
    <property type="term" value="F:transmembrane transporter activity"/>
    <property type="evidence" value="ECO:0007669"/>
    <property type="project" value="InterPro"/>
</dbReference>
<evidence type="ECO:0000256" key="4">
    <source>
        <dbReference type="ARBA" id="ARBA00022989"/>
    </source>
</evidence>
<feature type="transmembrane region" description="Helical" evidence="6">
    <location>
        <begin position="300"/>
        <end position="319"/>
    </location>
</feature>
<feature type="transmembrane region" description="Helical" evidence="6">
    <location>
        <begin position="136"/>
        <end position="157"/>
    </location>
</feature>
<evidence type="ECO:0000313" key="8">
    <source>
        <dbReference type="EMBL" id="PKG29916.1"/>
    </source>
</evidence>
<feature type="transmembrane region" description="Helical" evidence="6">
    <location>
        <begin position="12"/>
        <end position="35"/>
    </location>
</feature>
<dbReference type="PANTHER" id="PTHR23531">
    <property type="entry name" value="QUINOLENE RESISTANCE PROTEIN NORA"/>
    <property type="match status" value="1"/>
</dbReference>
<dbReference type="SUPFAM" id="SSF103473">
    <property type="entry name" value="MFS general substrate transporter"/>
    <property type="match status" value="1"/>
</dbReference>
<dbReference type="PANTHER" id="PTHR23531:SF2">
    <property type="entry name" value="PERMEASE"/>
    <property type="match status" value="1"/>
</dbReference>
<feature type="transmembrane region" description="Helical" evidence="6">
    <location>
        <begin position="47"/>
        <end position="65"/>
    </location>
</feature>
<feature type="transmembrane region" description="Helical" evidence="6">
    <location>
        <begin position="163"/>
        <end position="184"/>
    </location>
</feature>
<feature type="transmembrane region" description="Helical" evidence="6">
    <location>
        <begin position="77"/>
        <end position="95"/>
    </location>
</feature>
<dbReference type="EMBL" id="PISD01000010">
    <property type="protein sequence ID" value="PKG29916.1"/>
    <property type="molecule type" value="Genomic_DNA"/>
</dbReference>
<feature type="transmembrane region" description="Helical" evidence="6">
    <location>
        <begin position="277"/>
        <end position="294"/>
    </location>
</feature>
<proteinExistence type="predicted"/>
<feature type="transmembrane region" description="Helical" evidence="6">
    <location>
        <begin position="101"/>
        <end position="124"/>
    </location>
</feature>
<name>A0A2N0ZKB8_9BACI</name>
<dbReference type="RefSeq" id="WP_066195249.1">
    <property type="nucleotide sequence ID" value="NZ_JAFDQP010000008.1"/>
</dbReference>
<dbReference type="AlphaFoldDB" id="A0A2N0ZKB8"/>
<dbReference type="Pfam" id="PF07690">
    <property type="entry name" value="MFS_1"/>
    <property type="match status" value="1"/>
</dbReference>
<dbReference type="PROSITE" id="PS50850">
    <property type="entry name" value="MFS"/>
    <property type="match status" value="1"/>
</dbReference>
<keyword evidence="9" id="KW-1185">Reference proteome</keyword>
<keyword evidence="5 6" id="KW-0472">Membrane</keyword>
<evidence type="ECO:0000313" key="9">
    <source>
        <dbReference type="Proteomes" id="UP000233343"/>
    </source>
</evidence>
<evidence type="ECO:0000256" key="2">
    <source>
        <dbReference type="ARBA" id="ARBA00022448"/>
    </source>
</evidence>
<evidence type="ECO:0000256" key="5">
    <source>
        <dbReference type="ARBA" id="ARBA00023136"/>
    </source>
</evidence>
<dbReference type="CDD" id="cd17489">
    <property type="entry name" value="MFS_YfcJ_like"/>
    <property type="match status" value="1"/>
</dbReference>
<dbReference type="InterPro" id="IPR052714">
    <property type="entry name" value="MFS_Exporter"/>
</dbReference>
<feature type="domain" description="Major facilitator superfamily (MFS) profile" evidence="7">
    <location>
        <begin position="11"/>
        <end position="389"/>
    </location>
</feature>
<organism evidence="8 9">
    <name type="scientific">Cytobacillus horneckiae</name>
    <dbReference type="NCBI Taxonomy" id="549687"/>
    <lineage>
        <taxon>Bacteria</taxon>
        <taxon>Bacillati</taxon>
        <taxon>Bacillota</taxon>
        <taxon>Bacilli</taxon>
        <taxon>Bacillales</taxon>
        <taxon>Bacillaceae</taxon>
        <taxon>Cytobacillus</taxon>
    </lineage>
</organism>